<feature type="transmembrane region" description="Helical" evidence="2">
    <location>
        <begin position="113"/>
        <end position="135"/>
    </location>
</feature>
<feature type="region of interest" description="Disordered" evidence="1">
    <location>
        <begin position="1"/>
        <end position="32"/>
    </location>
</feature>
<accession>A0A1I5HPT9</accession>
<keyword evidence="2" id="KW-1133">Transmembrane helix</keyword>
<feature type="transmembrane region" description="Helical" evidence="2">
    <location>
        <begin position="141"/>
        <end position="163"/>
    </location>
</feature>
<feature type="transmembrane region" description="Helical" evidence="2">
    <location>
        <begin position="175"/>
        <end position="196"/>
    </location>
</feature>
<evidence type="ECO:0000313" key="3">
    <source>
        <dbReference type="EMBL" id="SFO50328.1"/>
    </source>
</evidence>
<keyword evidence="2" id="KW-0812">Transmembrane</keyword>
<keyword evidence="2" id="KW-0472">Membrane</keyword>
<dbReference type="Proteomes" id="UP000183642">
    <property type="component" value="Unassembled WGS sequence"/>
</dbReference>
<sequence>MTANRRSVVDEPRRDVPVLPAPREGSPRRGPGPGTWLVPLGLIALSLVPIIAGSLRLVELSGGAAILPAKPTSPLPLVLHIVSASLYSVLGAFQFSSGFRRRRPGWHRVAGRLLVVLGLVVALSALWLTIFTPLFEGSGRLYQVFRLVFGSAMVLSIVLGFLAIRRRDVARHRAWMIRAYAIALAAGAQVFTLGIGEAIVGKGDTSNALFAGAGWVINLAVAEWVIRRRPARRVVPARARAQR</sequence>
<keyword evidence="4" id="KW-1185">Reference proteome</keyword>
<protein>
    <submittedName>
        <fullName evidence="3">Predicted membrane protein</fullName>
    </submittedName>
</protein>
<dbReference type="AlphaFoldDB" id="A0A1I5HPT9"/>
<feature type="transmembrane region" description="Helical" evidence="2">
    <location>
        <begin position="75"/>
        <end position="93"/>
    </location>
</feature>
<feature type="transmembrane region" description="Helical" evidence="2">
    <location>
        <begin position="208"/>
        <end position="226"/>
    </location>
</feature>
<proteinExistence type="predicted"/>
<evidence type="ECO:0000313" key="4">
    <source>
        <dbReference type="Proteomes" id="UP000183642"/>
    </source>
</evidence>
<gene>
    <name evidence="3" type="ORF">SAMN05660359_03918</name>
</gene>
<organism evidence="3 4">
    <name type="scientific">Geodermatophilus obscurus</name>
    <dbReference type="NCBI Taxonomy" id="1861"/>
    <lineage>
        <taxon>Bacteria</taxon>
        <taxon>Bacillati</taxon>
        <taxon>Actinomycetota</taxon>
        <taxon>Actinomycetes</taxon>
        <taxon>Geodermatophilales</taxon>
        <taxon>Geodermatophilaceae</taxon>
        <taxon>Geodermatophilus</taxon>
    </lineage>
</organism>
<dbReference type="InterPro" id="IPR018750">
    <property type="entry name" value="DUF2306_membrane"/>
</dbReference>
<evidence type="ECO:0000256" key="2">
    <source>
        <dbReference type="SAM" id="Phobius"/>
    </source>
</evidence>
<reference evidence="4" key="1">
    <citation type="submission" date="2016-10" db="EMBL/GenBank/DDBJ databases">
        <authorList>
            <person name="Varghese N."/>
            <person name="Submissions S."/>
        </authorList>
    </citation>
    <scope>NUCLEOTIDE SEQUENCE [LARGE SCALE GENOMIC DNA]</scope>
    <source>
        <strain evidence="4">DSM 43161</strain>
    </source>
</reference>
<dbReference type="Pfam" id="PF10067">
    <property type="entry name" value="DUF2306"/>
    <property type="match status" value="1"/>
</dbReference>
<dbReference type="OrthoDB" id="4698148at2"/>
<name>A0A1I5HPT9_9ACTN</name>
<evidence type="ECO:0000256" key="1">
    <source>
        <dbReference type="SAM" id="MobiDB-lite"/>
    </source>
</evidence>
<dbReference type="EMBL" id="FOWE01000010">
    <property type="protein sequence ID" value="SFO50328.1"/>
    <property type="molecule type" value="Genomic_DNA"/>
</dbReference>
<feature type="compositionally biased region" description="Basic and acidic residues" evidence="1">
    <location>
        <begin position="7"/>
        <end position="16"/>
    </location>
</feature>
<feature type="transmembrane region" description="Helical" evidence="2">
    <location>
        <begin position="36"/>
        <end position="55"/>
    </location>
</feature>